<dbReference type="Proteomes" id="UP000250557">
    <property type="component" value="Chromosome"/>
</dbReference>
<dbReference type="Pfam" id="PF01066">
    <property type="entry name" value="CDP-OH_P_transf"/>
    <property type="match status" value="1"/>
</dbReference>
<feature type="transmembrane region" description="Helical" evidence="1">
    <location>
        <begin position="72"/>
        <end position="89"/>
    </location>
</feature>
<organism evidence="2 4">
    <name type="scientific">Mucilaginibacter rubeus</name>
    <dbReference type="NCBI Taxonomy" id="2027860"/>
    <lineage>
        <taxon>Bacteria</taxon>
        <taxon>Pseudomonadati</taxon>
        <taxon>Bacteroidota</taxon>
        <taxon>Sphingobacteriia</taxon>
        <taxon>Sphingobacteriales</taxon>
        <taxon>Sphingobacteriaceae</taxon>
        <taxon>Mucilaginibacter</taxon>
    </lineage>
</organism>
<keyword evidence="5" id="KW-1185">Reference proteome</keyword>
<evidence type="ECO:0000256" key="1">
    <source>
        <dbReference type="SAM" id="Phobius"/>
    </source>
</evidence>
<dbReference type="RefSeq" id="WP_112652303.1">
    <property type="nucleotide sequence ID" value="NZ_CP043451.1"/>
</dbReference>
<proteinExistence type="predicted"/>
<protein>
    <submittedName>
        <fullName evidence="2">CDP-alcohol phosphatidyltransferase family protein</fullName>
    </submittedName>
</protein>
<feature type="transmembrane region" description="Helical" evidence="1">
    <location>
        <begin position="32"/>
        <end position="52"/>
    </location>
</feature>
<dbReference type="GO" id="GO:0008654">
    <property type="term" value="P:phospholipid biosynthetic process"/>
    <property type="evidence" value="ECO:0007669"/>
    <property type="project" value="InterPro"/>
</dbReference>
<accession>A0AAE6MHR2</accession>
<sequence length="200" mass="22645">MKKIPLLLILSRVLFGVIIIALSLIQCRYFQNIVIILMILGLLSDVFDGIIARRLNVSSPMLRRLDSGVDQFFWLSIVAGCYITCSQFFKDNLLKISLLVAMEAGCYAISYIRFGKEVATHAISSKFWTLVLLATMIQVTATCSSVILFNICFYLGIATRIEIIGMLLIIKEWTNDIPTIYHAFLIRNGKEITRHKLFNG</sequence>
<reference evidence="2 4" key="1">
    <citation type="submission" date="2019-08" db="EMBL/GenBank/DDBJ databases">
        <title>Comparative genome analysis confer to the adaptation heavy metal polluted environment.</title>
        <authorList>
            <person name="Li Y."/>
        </authorList>
    </citation>
    <scope>NUCLEOTIDE SEQUENCE [LARGE SCALE GENOMIC DNA]</scope>
    <source>
        <strain evidence="2 4">P2</strain>
    </source>
</reference>
<evidence type="ECO:0000313" key="2">
    <source>
        <dbReference type="EMBL" id="QEM03876.1"/>
    </source>
</evidence>
<evidence type="ECO:0000313" key="5">
    <source>
        <dbReference type="Proteomes" id="UP000663940"/>
    </source>
</evidence>
<feature type="transmembrane region" description="Helical" evidence="1">
    <location>
        <begin position="6"/>
        <end position="25"/>
    </location>
</feature>
<evidence type="ECO:0000313" key="3">
    <source>
        <dbReference type="EMBL" id="QTE47348.1"/>
    </source>
</evidence>
<dbReference type="Proteomes" id="UP000663940">
    <property type="component" value="Chromosome"/>
</dbReference>
<dbReference type="Gene3D" id="1.20.120.1760">
    <property type="match status" value="1"/>
</dbReference>
<gene>
    <name evidence="2" type="ORF">DIU31_010255</name>
    <name evidence="3" type="ORF">J3L21_17365</name>
</gene>
<dbReference type="GO" id="GO:0016020">
    <property type="term" value="C:membrane"/>
    <property type="evidence" value="ECO:0007669"/>
    <property type="project" value="InterPro"/>
</dbReference>
<feature type="transmembrane region" description="Helical" evidence="1">
    <location>
        <begin position="127"/>
        <end position="157"/>
    </location>
</feature>
<dbReference type="EMBL" id="CP071880">
    <property type="protein sequence ID" value="QTE47348.1"/>
    <property type="molecule type" value="Genomic_DNA"/>
</dbReference>
<keyword evidence="1" id="KW-0472">Membrane</keyword>
<name>A0AAE6MHR2_9SPHI</name>
<dbReference type="InterPro" id="IPR000462">
    <property type="entry name" value="CDP-OH_P_trans"/>
</dbReference>
<keyword evidence="1" id="KW-1133">Transmembrane helix</keyword>
<reference evidence="3 5" key="2">
    <citation type="submission" date="2021-03" db="EMBL/GenBank/DDBJ databases">
        <title>Mucilaginibacter strains isolated from gold and copper mining confer multi heavy-metal resistance.</title>
        <authorList>
            <person name="Li Y."/>
        </authorList>
    </citation>
    <scope>NUCLEOTIDE SEQUENCE [LARGE SCALE GENOMIC DNA]</scope>
    <source>
        <strain evidence="3 5">P2-4</strain>
    </source>
</reference>
<feature type="transmembrane region" description="Helical" evidence="1">
    <location>
        <begin position="96"/>
        <end position="115"/>
    </location>
</feature>
<dbReference type="InterPro" id="IPR043130">
    <property type="entry name" value="CDP-OH_PTrfase_TM_dom"/>
</dbReference>
<dbReference type="EMBL" id="CP043451">
    <property type="protein sequence ID" value="QEM03876.1"/>
    <property type="molecule type" value="Genomic_DNA"/>
</dbReference>
<keyword evidence="1" id="KW-0812">Transmembrane</keyword>
<dbReference type="AlphaFoldDB" id="A0AAE6MHR2"/>
<evidence type="ECO:0000313" key="4">
    <source>
        <dbReference type="Proteomes" id="UP000250557"/>
    </source>
</evidence>
<dbReference type="GO" id="GO:0016780">
    <property type="term" value="F:phosphotransferase activity, for other substituted phosphate groups"/>
    <property type="evidence" value="ECO:0007669"/>
    <property type="project" value="InterPro"/>
</dbReference>